<dbReference type="InterPro" id="IPR007394">
    <property type="entry name" value="UPF0122"/>
</dbReference>
<sequence>MKLDDVVRLNELFDAYGELLTNYQRDVLSDFLKYNLTFSEIAENRKVSRQACFIVLNKCIKKLEGFEEKVGAVKAKKEYKEKISAAVNFLEKGDVKSALNVLKKEG</sequence>
<dbReference type="Proteomes" id="UP000886861">
    <property type="component" value="Unassembled WGS sequence"/>
</dbReference>
<dbReference type="Pfam" id="PF04297">
    <property type="entry name" value="UPF0122"/>
    <property type="match status" value="1"/>
</dbReference>
<gene>
    <name evidence="3" type="ORF">IAA62_02185</name>
</gene>
<organism evidence="3 4">
    <name type="scientific">Candidatus Caccopulliclostridium gallistercoris</name>
    <dbReference type="NCBI Taxonomy" id="2840719"/>
    <lineage>
        <taxon>Bacteria</taxon>
        <taxon>Bacillati</taxon>
        <taxon>Bacillota</taxon>
        <taxon>Clostridia</taxon>
        <taxon>Candidatus Caccopulliclostridium</taxon>
    </lineage>
</organism>
<accession>A0A9D1NDX9</accession>
<dbReference type="GO" id="GO:0003677">
    <property type="term" value="F:DNA binding"/>
    <property type="evidence" value="ECO:0007669"/>
    <property type="project" value="UniProtKB-KW"/>
</dbReference>
<dbReference type="InterPro" id="IPR036388">
    <property type="entry name" value="WH-like_DNA-bd_sf"/>
</dbReference>
<evidence type="ECO:0000313" key="4">
    <source>
        <dbReference type="Proteomes" id="UP000886861"/>
    </source>
</evidence>
<name>A0A9D1NDX9_9FIRM</name>
<dbReference type="EMBL" id="DVOJ01000007">
    <property type="protein sequence ID" value="HIV01348.1"/>
    <property type="molecule type" value="Genomic_DNA"/>
</dbReference>
<dbReference type="SUPFAM" id="SSF88659">
    <property type="entry name" value="Sigma3 and sigma4 domains of RNA polymerase sigma factors"/>
    <property type="match status" value="1"/>
</dbReference>
<evidence type="ECO:0000256" key="1">
    <source>
        <dbReference type="ARBA" id="ARBA00008720"/>
    </source>
</evidence>
<evidence type="ECO:0000313" key="3">
    <source>
        <dbReference type="EMBL" id="HIV01348.1"/>
    </source>
</evidence>
<proteinExistence type="inferred from homology"/>
<dbReference type="AlphaFoldDB" id="A0A9D1NDX9"/>
<comment type="caution">
    <text evidence="3">The sequence shown here is derived from an EMBL/GenBank/DDBJ whole genome shotgun (WGS) entry which is preliminary data.</text>
</comment>
<dbReference type="InterPro" id="IPR013324">
    <property type="entry name" value="RNA_pol_sigma_r3/r4-like"/>
</dbReference>
<dbReference type="PANTHER" id="PTHR40083:SF1">
    <property type="entry name" value="UPF0122 PROTEIN YLXM"/>
    <property type="match status" value="1"/>
</dbReference>
<protein>
    <submittedName>
        <fullName evidence="3">DNA-binding protein</fullName>
    </submittedName>
</protein>
<keyword evidence="3" id="KW-0238">DNA-binding</keyword>
<evidence type="ECO:0000256" key="2">
    <source>
        <dbReference type="ARBA" id="ARBA00024764"/>
    </source>
</evidence>
<dbReference type="Gene3D" id="1.10.10.10">
    <property type="entry name" value="Winged helix-like DNA-binding domain superfamily/Winged helix DNA-binding domain"/>
    <property type="match status" value="1"/>
</dbReference>
<reference evidence="3" key="2">
    <citation type="journal article" date="2021" name="PeerJ">
        <title>Extensive microbial diversity within the chicken gut microbiome revealed by metagenomics and culture.</title>
        <authorList>
            <person name="Gilroy R."/>
            <person name="Ravi A."/>
            <person name="Getino M."/>
            <person name="Pursley I."/>
            <person name="Horton D.L."/>
            <person name="Alikhan N.F."/>
            <person name="Baker D."/>
            <person name="Gharbi K."/>
            <person name="Hall N."/>
            <person name="Watson M."/>
            <person name="Adriaenssens E.M."/>
            <person name="Foster-Nyarko E."/>
            <person name="Jarju S."/>
            <person name="Secka A."/>
            <person name="Antonio M."/>
            <person name="Oren A."/>
            <person name="Chaudhuri R.R."/>
            <person name="La Ragione R."/>
            <person name="Hildebrand F."/>
            <person name="Pallen M.J."/>
        </authorList>
    </citation>
    <scope>NUCLEOTIDE SEQUENCE</scope>
    <source>
        <strain evidence="3">CHK186-9395</strain>
    </source>
</reference>
<dbReference type="PANTHER" id="PTHR40083">
    <property type="entry name" value="UPF0122 PROTEIN CBO2450/CLC_2298"/>
    <property type="match status" value="1"/>
</dbReference>
<reference evidence="3" key="1">
    <citation type="submission" date="2020-10" db="EMBL/GenBank/DDBJ databases">
        <authorList>
            <person name="Gilroy R."/>
        </authorList>
    </citation>
    <scope>NUCLEOTIDE SEQUENCE</scope>
    <source>
        <strain evidence="3">CHK186-9395</strain>
    </source>
</reference>
<comment type="function">
    <text evidence="2">Might take part in the signal recognition particle (SRP) pathway. This is inferred from the conservation of its genetic proximity to ftsY/ffh. May be a regulatory protein.</text>
</comment>
<comment type="similarity">
    <text evidence="1">Belongs to the UPF0122 family.</text>
</comment>